<dbReference type="EMBL" id="JAJUBB010000021">
    <property type="protein sequence ID" value="MDD1783632.1"/>
    <property type="molecule type" value="Genomic_DNA"/>
</dbReference>
<dbReference type="CDD" id="cd02440">
    <property type="entry name" value="AdoMet_MTases"/>
    <property type="match status" value="1"/>
</dbReference>
<protein>
    <submittedName>
        <fullName evidence="2">Class I SAM-dependent methyltransferase</fullName>
    </submittedName>
</protein>
<dbReference type="InterPro" id="IPR013216">
    <property type="entry name" value="Methyltransf_11"/>
</dbReference>
<reference evidence="2" key="1">
    <citation type="submission" date="2021-12" db="EMBL/GenBank/DDBJ databases">
        <title>Enterovibrio ZSDZ35 sp. nov. and Enterovibrio ZSDZ42 sp. nov., isolated from coastal seawater in Qingdao.</title>
        <authorList>
            <person name="Zhang P."/>
        </authorList>
    </citation>
    <scope>NUCLEOTIDE SEQUENCE</scope>
    <source>
        <strain evidence="2">ZSDZ35</strain>
    </source>
</reference>
<evidence type="ECO:0000313" key="2">
    <source>
        <dbReference type="EMBL" id="MDD1783632.1"/>
    </source>
</evidence>
<accession>A0ABT5QRN3</accession>
<dbReference type="Proteomes" id="UP001149821">
    <property type="component" value="Unassembled WGS sequence"/>
</dbReference>
<dbReference type="SUPFAM" id="SSF53335">
    <property type="entry name" value="S-adenosyl-L-methionine-dependent methyltransferases"/>
    <property type="match status" value="1"/>
</dbReference>
<sequence>MLLDQKDVVKLINCAQKRVDRHTSEKQGWTGQCDTPYYMEQDLPILLCDKSKDQDVEALLATQFSLIPRAHYSGIKKNLRRLVCPPPFVTRKNVDLLLSQLFERSDRPRVLIVGGGTIGEGMEPFYTDSRIELISFDIYPSPNVQFVADAHCIPLKEDSFDAVIVQAVLEHVFYPDRVVEEVHRVLKDDGFVYAETPFLQQVHEGAYDFTRYTESGHRLLFRHFRLIKSGACSGAGTQLLWALEGFFTGLFRSKYLGKLVKVLFFWIMLFDYLIPDSYNIDSANGVYFLGSKSSSTVSELDIVQHYNGAQ</sequence>
<dbReference type="Pfam" id="PF08241">
    <property type="entry name" value="Methyltransf_11"/>
    <property type="match status" value="1"/>
</dbReference>
<gene>
    <name evidence="2" type="ORF">LRP49_20870</name>
</gene>
<evidence type="ECO:0000313" key="3">
    <source>
        <dbReference type="Proteomes" id="UP001149821"/>
    </source>
</evidence>
<name>A0ABT5QRN3_9GAMM</name>
<proteinExistence type="predicted"/>
<evidence type="ECO:0000259" key="1">
    <source>
        <dbReference type="Pfam" id="PF08241"/>
    </source>
</evidence>
<organism evidence="2 3">
    <name type="scientific">Enterovibrio qingdaonensis</name>
    <dbReference type="NCBI Taxonomy" id="2899818"/>
    <lineage>
        <taxon>Bacteria</taxon>
        <taxon>Pseudomonadati</taxon>
        <taxon>Pseudomonadota</taxon>
        <taxon>Gammaproteobacteria</taxon>
        <taxon>Vibrionales</taxon>
        <taxon>Vibrionaceae</taxon>
        <taxon>Enterovibrio</taxon>
    </lineage>
</organism>
<comment type="caution">
    <text evidence="2">The sequence shown here is derived from an EMBL/GenBank/DDBJ whole genome shotgun (WGS) entry which is preliminary data.</text>
</comment>
<keyword evidence="3" id="KW-1185">Reference proteome</keyword>
<dbReference type="GO" id="GO:0032259">
    <property type="term" value="P:methylation"/>
    <property type="evidence" value="ECO:0007669"/>
    <property type="project" value="UniProtKB-KW"/>
</dbReference>
<feature type="domain" description="Methyltransferase type 11" evidence="1">
    <location>
        <begin position="146"/>
        <end position="193"/>
    </location>
</feature>
<dbReference type="InterPro" id="IPR029063">
    <property type="entry name" value="SAM-dependent_MTases_sf"/>
</dbReference>
<keyword evidence="2" id="KW-0808">Transferase</keyword>
<dbReference type="GO" id="GO:0008168">
    <property type="term" value="F:methyltransferase activity"/>
    <property type="evidence" value="ECO:0007669"/>
    <property type="project" value="UniProtKB-KW"/>
</dbReference>
<keyword evidence="2" id="KW-0489">Methyltransferase</keyword>
<dbReference type="RefSeq" id="WP_274144639.1">
    <property type="nucleotide sequence ID" value="NZ_JAJUBB010000021.1"/>
</dbReference>
<dbReference type="Gene3D" id="3.40.50.150">
    <property type="entry name" value="Vaccinia Virus protein VP39"/>
    <property type="match status" value="1"/>
</dbReference>